<gene>
    <name evidence="8" type="ORF">BD311DRAFT_778828</name>
</gene>
<dbReference type="Proteomes" id="UP000292957">
    <property type="component" value="Unassembled WGS sequence"/>
</dbReference>
<comment type="function">
    <text evidence="7">Component of the cytochrome c oxidase, the last enzyme in the mitochondrial electron transport chain which drives oxidative phosphorylation. The respiratory chain contains 3 multisubunit complexes succinate dehydrogenase (complex II, CII), ubiquinol-cytochrome c oxidoreductase (cytochrome b-c1 complex, complex III, CIII) and cytochrome c oxidase (complex IV, CIV), that cooperate to transfer electrons derived from NADH and succinate to molecular oxygen, creating an electrochemical gradient over the inner membrane that drives transmembrane transport and the ATP synthase. Cytochrome c oxidase is the component of the respiratory chain that catalyzes the reduction of oxygen to water. Electrons originating from reduced cytochrome c in the intermembrane space (IMS) are transferred via the dinuclear copper A center (CU(A)) of subunit 2 and heme A of subunit 1 to the active site in subunit 1, a binuclear center (BNC) formed by heme A3 and copper B (CU(B)). The BNC reduces molecular oxygen to 2 water molecules using 4 electrons from cytochrome c in the IMS and 4 protons from the mitochondrial matrix.</text>
</comment>
<dbReference type="OrthoDB" id="9974841at2759"/>
<accession>A0A4Q9NRJ9</accession>
<comment type="subunit">
    <text evidence="7">Component of the cytochrome c oxidase (complex IV, CIV), a multisubunit enzyme composed of a catalytic core of 3 subunits and several supernumerary subunits. The complex exists as a monomer or a dimer and forms supercomplexes (SCs) in the inner mitochondrial membrane with ubiquinol-cytochrome c oxidoreductase (cytochrome b-c1 complex, complex III, CIII).</text>
</comment>
<keyword evidence="4 7" id="KW-0999">Mitochondrion inner membrane</keyword>
<dbReference type="OMA" id="NEHTTHQ"/>
<sequence>MSPLARASQTSFRTLARTSPSHVRTLYTNREHVAHNNFPFSYENKRKFAVKIGASLTVAFLVPFIAAGYQLRKSAGGAN</sequence>
<evidence type="ECO:0000256" key="3">
    <source>
        <dbReference type="ARBA" id="ARBA00010514"/>
    </source>
</evidence>
<keyword evidence="7" id="KW-0812">Transmembrane</keyword>
<protein>
    <recommendedName>
        <fullName evidence="7">Cytochrome c oxidase subunit 8, mitochondrial</fullName>
    </recommendedName>
    <alternativeName>
        <fullName evidence="7">Cytochrome c oxidase polypeptide VIII</fullName>
    </alternativeName>
</protein>
<organism evidence="8">
    <name type="scientific">Dichomitus squalens</name>
    <dbReference type="NCBI Taxonomy" id="114155"/>
    <lineage>
        <taxon>Eukaryota</taxon>
        <taxon>Fungi</taxon>
        <taxon>Dikarya</taxon>
        <taxon>Basidiomycota</taxon>
        <taxon>Agaricomycotina</taxon>
        <taxon>Agaricomycetes</taxon>
        <taxon>Polyporales</taxon>
        <taxon>Polyporaceae</taxon>
        <taxon>Dichomitus</taxon>
    </lineage>
</organism>
<name>A0A4Q9NRJ9_9APHY</name>
<evidence type="ECO:0000256" key="7">
    <source>
        <dbReference type="RuleBase" id="RU368123"/>
    </source>
</evidence>
<dbReference type="InterPro" id="IPR004202">
    <property type="entry name" value="COX7C/Cox8"/>
</dbReference>
<dbReference type="Gene3D" id="4.10.49.10">
    <property type="entry name" value="Cytochrome c oxidase subunit VIIc"/>
    <property type="match status" value="1"/>
</dbReference>
<dbReference type="UniPathway" id="UPA00705"/>
<dbReference type="GO" id="GO:0005743">
    <property type="term" value="C:mitochondrial inner membrane"/>
    <property type="evidence" value="ECO:0007669"/>
    <property type="project" value="UniProtKB-SubCell"/>
</dbReference>
<proteinExistence type="inferred from homology"/>
<evidence type="ECO:0000256" key="2">
    <source>
        <dbReference type="ARBA" id="ARBA00004673"/>
    </source>
</evidence>
<dbReference type="AlphaFoldDB" id="A0A4Q9NRJ9"/>
<evidence type="ECO:0000256" key="6">
    <source>
        <dbReference type="ARBA" id="ARBA00023136"/>
    </source>
</evidence>
<dbReference type="SUPFAM" id="SSF81427">
    <property type="entry name" value="Mitochondrial cytochrome c oxidase subunit VIIc (aka VIIIa)"/>
    <property type="match status" value="1"/>
</dbReference>
<evidence type="ECO:0000256" key="4">
    <source>
        <dbReference type="ARBA" id="ARBA00022792"/>
    </source>
</evidence>
<dbReference type="Pfam" id="PF02935">
    <property type="entry name" value="COX7C"/>
    <property type="match status" value="1"/>
</dbReference>
<keyword evidence="6 7" id="KW-0472">Membrane</keyword>
<dbReference type="EMBL" id="ML143430">
    <property type="protein sequence ID" value="TBU27613.1"/>
    <property type="molecule type" value="Genomic_DNA"/>
</dbReference>
<comment type="similarity">
    <text evidence="3 7">Belongs to the cytochrome c oxidase VIIc family.</text>
</comment>
<evidence type="ECO:0000256" key="5">
    <source>
        <dbReference type="ARBA" id="ARBA00023128"/>
    </source>
</evidence>
<keyword evidence="7" id="KW-1133">Transmembrane helix</keyword>
<comment type="pathway">
    <text evidence="2 7">Energy metabolism; oxidative phosphorylation.</text>
</comment>
<evidence type="ECO:0000313" key="8">
    <source>
        <dbReference type="EMBL" id="TBU27613.1"/>
    </source>
</evidence>
<dbReference type="InterPro" id="IPR036636">
    <property type="entry name" value="COX7C/Cox8_sf"/>
</dbReference>
<reference evidence="8" key="1">
    <citation type="submission" date="2019-01" db="EMBL/GenBank/DDBJ databases">
        <title>Draft genome sequences of three monokaryotic isolates of the white-rot basidiomycete fungus Dichomitus squalens.</title>
        <authorList>
            <consortium name="DOE Joint Genome Institute"/>
            <person name="Lopez S.C."/>
            <person name="Andreopoulos B."/>
            <person name="Pangilinan J."/>
            <person name="Lipzen A."/>
            <person name="Riley R."/>
            <person name="Ahrendt S."/>
            <person name="Ng V."/>
            <person name="Barry K."/>
            <person name="Daum C."/>
            <person name="Grigoriev I.V."/>
            <person name="Hilden K.S."/>
            <person name="Makela M.R."/>
            <person name="de Vries R.P."/>
        </authorList>
    </citation>
    <scope>NUCLEOTIDE SEQUENCE [LARGE SCALE GENOMIC DNA]</scope>
    <source>
        <strain evidence="8">OM18370.1</strain>
    </source>
</reference>
<feature type="transmembrane region" description="Helical" evidence="7">
    <location>
        <begin position="48"/>
        <end position="69"/>
    </location>
</feature>
<keyword evidence="7" id="KW-0809">Transit peptide</keyword>
<comment type="subcellular location">
    <subcellularLocation>
        <location evidence="1 7">Mitochondrion inner membrane</location>
        <topology evidence="1 7">Single-pass membrane protein</topology>
    </subcellularLocation>
</comment>
<keyword evidence="5 7" id="KW-0496">Mitochondrion</keyword>
<evidence type="ECO:0000256" key="1">
    <source>
        <dbReference type="ARBA" id="ARBA00004434"/>
    </source>
</evidence>
<dbReference type="GO" id="GO:0006123">
    <property type="term" value="P:mitochondrial electron transport, cytochrome c to oxygen"/>
    <property type="evidence" value="ECO:0007669"/>
    <property type="project" value="UniProtKB-UniRule"/>
</dbReference>
<dbReference type="GO" id="GO:0045277">
    <property type="term" value="C:respiratory chain complex IV"/>
    <property type="evidence" value="ECO:0007669"/>
    <property type="project" value="UniProtKB-UniRule"/>
</dbReference>